<dbReference type="PANTHER" id="PTHR37944">
    <property type="entry name" value="PORIN B"/>
    <property type="match status" value="1"/>
</dbReference>
<protein>
    <submittedName>
        <fullName evidence="4">Uncharacterized protein</fullName>
    </submittedName>
</protein>
<feature type="chain" id="PRO_5008443480" evidence="2">
    <location>
        <begin position="26"/>
        <end position="404"/>
    </location>
</feature>
<dbReference type="InterPro" id="IPR052932">
    <property type="entry name" value="OprB_Porin"/>
</dbReference>
<dbReference type="EMBL" id="CP016027">
    <property type="protein sequence ID" value="ANJ67249.1"/>
    <property type="molecule type" value="Genomic_DNA"/>
</dbReference>
<dbReference type="KEGG" id="haz:A9404_07510"/>
<feature type="region of interest" description="Disordered" evidence="3">
    <location>
        <begin position="28"/>
        <end position="54"/>
    </location>
</feature>
<dbReference type="PROSITE" id="PS51257">
    <property type="entry name" value="PROKAR_LIPOPROTEIN"/>
    <property type="match status" value="1"/>
</dbReference>
<feature type="signal peptide" evidence="2">
    <location>
        <begin position="1"/>
        <end position="25"/>
    </location>
</feature>
<reference evidence="4 5" key="1">
    <citation type="submission" date="2016-06" db="EMBL/GenBank/DDBJ databases">
        <title>Insight into the functional genes involving in sulfur oxidation in Pearl River water.</title>
        <authorList>
            <person name="Luo J."/>
            <person name="Tan X."/>
            <person name="Lin W."/>
        </authorList>
    </citation>
    <scope>NUCLEOTIDE SEQUENCE [LARGE SCALE GENOMIC DNA]</scope>
    <source>
        <strain evidence="4 5">LS2</strain>
    </source>
</reference>
<sequence length="404" mass="43252">MNTRSLFKPLAISLTLLGASCPTFAHNAPTNDVPPKISPAPTVDTEPTPPTAASYPPPLDESQMFSVYGHWDSELVSNLKGGIRTGSAFNSVAVGGITLRGDDLGLPDTLLNLSVMGIRAGHANGNLIGDTLGSSNIEGTRSRVLLDTAFWQQNWLTRPGLRINTRLGMFDINSEFTGTDNAAQLLNGSFGPDPAMTGNFTASTFPLNGTGLVATVDNGTGAAKPTGFAPLTLKIGLLQGETNQQTQPFNQGVLNIVEGQWRPQDGSTLKIGVWRKRGYGRPNLQGAYLSGEQNLFSGDGTALDGFVRASTVHSDTPDALTLDRYLGAGVNWQGPLAGRPDDFLTLGVGQARFQPSGRHERLIEIAYIFRVNDRVFLQPDLQYIDRPSGTLPAAWVATLRLHLE</sequence>
<evidence type="ECO:0000256" key="3">
    <source>
        <dbReference type="SAM" id="MobiDB-lite"/>
    </source>
</evidence>
<evidence type="ECO:0000313" key="4">
    <source>
        <dbReference type="EMBL" id="ANJ67249.1"/>
    </source>
</evidence>
<dbReference type="AlphaFoldDB" id="A0A191ZH90"/>
<proteinExistence type="inferred from homology"/>
<dbReference type="Gene3D" id="2.40.160.180">
    <property type="entry name" value="Carbohydrate-selective porin OprB"/>
    <property type="match status" value="1"/>
</dbReference>
<evidence type="ECO:0000313" key="5">
    <source>
        <dbReference type="Proteomes" id="UP000078596"/>
    </source>
</evidence>
<dbReference type="RefSeq" id="WP_066099734.1">
    <property type="nucleotide sequence ID" value="NZ_CP016027.1"/>
</dbReference>
<dbReference type="GO" id="GO:0008643">
    <property type="term" value="P:carbohydrate transport"/>
    <property type="evidence" value="ECO:0007669"/>
    <property type="project" value="InterPro"/>
</dbReference>
<organism evidence="4 5">
    <name type="scientific">Halothiobacillus diazotrophicus</name>
    <dbReference type="NCBI Taxonomy" id="1860122"/>
    <lineage>
        <taxon>Bacteria</taxon>
        <taxon>Pseudomonadati</taxon>
        <taxon>Pseudomonadota</taxon>
        <taxon>Gammaproteobacteria</taxon>
        <taxon>Chromatiales</taxon>
        <taxon>Halothiobacillaceae</taxon>
        <taxon>Halothiobacillus</taxon>
    </lineage>
</organism>
<name>A0A191ZH90_9GAMM</name>
<keyword evidence="2" id="KW-0732">Signal</keyword>
<dbReference type="OrthoDB" id="545475at2"/>
<dbReference type="GO" id="GO:0015288">
    <property type="term" value="F:porin activity"/>
    <property type="evidence" value="ECO:0007669"/>
    <property type="project" value="InterPro"/>
</dbReference>
<evidence type="ECO:0000256" key="2">
    <source>
        <dbReference type="RuleBase" id="RU363072"/>
    </source>
</evidence>
<gene>
    <name evidence="4" type="ORF">A9404_07510</name>
</gene>
<comment type="similarity">
    <text evidence="1 2">Belongs to the OprB family.</text>
</comment>
<dbReference type="InterPro" id="IPR038673">
    <property type="entry name" value="OprB_sf"/>
</dbReference>
<accession>A0A191ZH90</accession>
<keyword evidence="5" id="KW-1185">Reference proteome</keyword>
<dbReference type="GO" id="GO:0016020">
    <property type="term" value="C:membrane"/>
    <property type="evidence" value="ECO:0007669"/>
    <property type="project" value="InterPro"/>
</dbReference>
<dbReference type="STRING" id="1860122.A9404_07510"/>
<dbReference type="InterPro" id="IPR007049">
    <property type="entry name" value="Carb-sel_porin_OprB"/>
</dbReference>
<evidence type="ECO:0000256" key="1">
    <source>
        <dbReference type="ARBA" id="ARBA00008769"/>
    </source>
</evidence>
<dbReference type="Pfam" id="PF04966">
    <property type="entry name" value="OprB"/>
    <property type="match status" value="1"/>
</dbReference>
<dbReference type="PANTHER" id="PTHR37944:SF1">
    <property type="entry name" value="PORIN B"/>
    <property type="match status" value="1"/>
</dbReference>
<dbReference type="Proteomes" id="UP000078596">
    <property type="component" value="Chromosome"/>
</dbReference>